<keyword evidence="3" id="KW-0614">Plasmid</keyword>
<name>A0A8T7M4U7_9CHLR</name>
<keyword evidence="1" id="KW-0732">Signal</keyword>
<sequence length="343" mass="38102">MRIVKFCLVLLILVISTLLVGSTSALAQTKHSEEVNVDVRPRGEGWDVTVTWHVKLVSIPEVGYSGYGSNWQVTANYPQPYISFYEVLVDNGRCGGGIDPVTGQYRFPNAGYAFVVIIFPPGTSDTIGSLARRADDCGQNGGTNFIGNPVITPGDYQSIVGSIWTRIELPELQIKMNPGWGIVTVPAWTWLILARSGEWWSGTDPNQGGAPFGATVTIPLPNQTYRVEVLAEANWLLWDFADQSVKRFKKTELVGKPYPQVSAVQHPYNNAITYYPQVTIHYTPRYAWNGGSFTVLPDLFRESVWRKDEGYRVREAQVQLIAPEPMVCPPEQYEINCGKGGNP</sequence>
<dbReference type="RefSeq" id="WP_341472153.1">
    <property type="nucleotide sequence ID" value="NZ_CP128402.1"/>
</dbReference>
<dbReference type="AlphaFoldDB" id="A0A8T7M4U7"/>
<geneLocation type="plasmid" evidence="3 5">
    <name>unnamed2</name>
</geneLocation>
<evidence type="ECO:0000256" key="1">
    <source>
        <dbReference type="SAM" id="SignalP"/>
    </source>
</evidence>
<evidence type="ECO:0000313" key="2">
    <source>
        <dbReference type="EMBL" id="NWJ47120.1"/>
    </source>
</evidence>
<evidence type="ECO:0000313" key="3">
    <source>
        <dbReference type="EMBL" id="WJW70279.1"/>
    </source>
</evidence>
<accession>A0A8T7M4U7</accession>
<reference evidence="3" key="2">
    <citation type="journal article" date="2024" name="Nature">
        <title>Anoxygenic phototroph of the Chloroflexota uses a type I reaction centre.</title>
        <authorList>
            <person name="Tsuji J.M."/>
            <person name="Shaw N.A."/>
            <person name="Nagashima S."/>
            <person name="Venkiteswaran J.J."/>
            <person name="Schiff S.L."/>
            <person name="Watanabe T."/>
            <person name="Fukui M."/>
            <person name="Hanada S."/>
            <person name="Tank M."/>
            <person name="Neufeld J.D."/>
        </authorList>
    </citation>
    <scope>NUCLEOTIDE SEQUENCE</scope>
    <source>
        <strain evidence="3">L227-S17</strain>
        <plasmid evidence="3 5">unnamed2</plasmid>
    </source>
</reference>
<protein>
    <submittedName>
        <fullName evidence="2">Uncharacterized protein</fullName>
    </submittedName>
</protein>
<keyword evidence="5" id="KW-1185">Reference proteome</keyword>
<feature type="chain" id="PRO_5035770671" evidence="1">
    <location>
        <begin position="28"/>
        <end position="343"/>
    </location>
</feature>
<proteinExistence type="predicted"/>
<reference evidence="2 4" key="1">
    <citation type="submission" date="2020-06" db="EMBL/GenBank/DDBJ databases">
        <title>Anoxygenic phototrophic Chloroflexota member uses a Type I reaction center.</title>
        <authorList>
            <person name="Tsuji J.M."/>
            <person name="Shaw N.A."/>
            <person name="Nagashima S."/>
            <person name="Venkiteswaran J."/>
            <person name="Schiff S.L."/>
            <person name="Hanada S."/>
            <person name="Tank M."/>
            <person name="Neufeld J.D."/>
        </authorList>
    </citation>
    <scope>NUCLEOTIDE SEQUENCE [LARGE SCALE GENOMIC DNA]</scope>
    <source>
        <strain evidence="2">L227-S17</strain>
    </source>
</reference>
<organism evidence="2 4">
    <name type="scientific">Candidatus Chlorohelix allophototropha</name>
    <dbReference type="NCBI Taxonomy" id="3003348"/>
    <lineage>
        <taxon>Bacteria</taxon>
        <taxon>Bacillati</taxon>
        <taxon>Chloroflexota</taxon>
        <taxon>Chloroflexia</taxon>
        <taxon>Candidatus Chloroheliales</taxon>
        <taxon>Candidatus Chloroheliaceae</taxon>
        <taxon>Candidatus Chlorohelix</taxon>
    </lineage>
</organism>
<dbReference type="Proteomes" id="UP001431572">
    <property type="component" value="Plasmid unnamed2"/>
</dbReference>
<feature type="signal peptide" evidence="1">
    <location>
        <begin position="1"/>
        <end position="27"/>
    </location>
</feature>
<gene>
    <name evidence="2" type="ORF">HXX08_14765</name>
    <name evidence="3" type="ORF">OZ401_005010</name>
</gene>
<dbReference type="EMBL" id="JACATZ010000002">
    <property type="protein sequence ID" value="NWJ47120.1"/>
    <property type="molecule type" value="Genomic_DNA"/>
</dbReference>
<dbReference type="EMBL" id="CP128402">
    <property type="protein sequence ID" value="WJW70279.1"/>
    <property type="molecule type" value="Genomic_DNA"/>
</dbReference>
<dbReference type="Proteomes" id="UP000521676">
    <property type="component" value="Unassembled WGS sequence"/>
</dbReference>
<evidence type="ECO:0000313" key="4">
    <source>
        <dbReference type="Proteomes" id="UP000521676"/>
    </source>
</evidence>
<evidence type="ECO:0000313" key="5">
    <source>
        <dbReference type="Proteomes" id="UP001431572"/>
    </source>
</evidence>